<dbReference type="Proteomes" id="UP000245629">
    <property type="component" value="Chromosome 1"/>
</dbReference>
<protein>
    <recommendedName>
        <fullName evidence="11">Calx-beta domain-containing protein</fullName>
    </recommendedName>
</protein>
<keyword evidence="7" id="KW-0106">Calcium</keyword>
<gene>
    <name evidence="12" type="ORF">DEW08_03495</name>
</gene>
<evidence type="ECO:0000313" key="12">
    <source>
        <dbReference type="EMBL" id="AWK85362.1"/>
    </source>
</evidence>
<keyword evidence="5" id="KW-0732">Signal</keyword>
<accession>A0A2S2CLL5</accession>
<dbReference type="GO" id="GO:0090729">
    <property type="term" value="F:toxin activity"/>
    <property type="evidence" value="ECO:0007669"/>
    <property type="project" value="UniProtKB-KW"/>
</dbReference>
<evidence type="ECO:0000256" key="2">
    <source>
        <dbReference type="ARBA" id="ARBA00004613"/>
    </source>
</evidence>
<feature type="domain" description="Calx-beta" evidence="11">
    <location>
        <begin position="415"/>
        <end position="511"/>
    </location>
</feature>
<dbReference type="SMART" id="SM00237">
    <property type="entry name" value="Calx_beta"/>
    <property type="match status" value="1"/>
</dbReference>
<dbReference type="InterPro" id="IPR050557">
    <property type="entry name" value="RTX_toxin/Mannuronan_C5-epim"/>
</dbReference>
<dbReference type="PROSITE" id="PS00330">
    <property type="entry name" value="HEMOLYSIN_CALCIUM"/>
    <property type="match status" value="11"/>
</dbReference>
<sequence>MVASFTGLYVYDINYRNGIATITPNRTGARQNGFTILERAGTTDDGVFRYDERVSLQNAPSGWSTTYYFGFYDGGLVLRVKEGGSDPLAALDNWYYLLTDKYYFSDQNVNFLTLDYAPGLIGGAVNDTLTGNSSSDLIVGNGGDDTLTGNAGRDWLYGGAGNDLLQGGADHDQLFGGDGNDTLDSGSGNDTLDGGAGDDVVVYAGPWTSYLILRPGPTDYLVYKPDGVDSLHDVEYVRFGSDPQVHLSVLGVNLAPTMDSDLLVGLAGADTIFALDGDDRVYGMEGNDALFGQGGDDLLHGNLGDDVLYGWTGKDQLYGDEGNDTLYGEDGDDTLDGGDGDDSLVGGPGNDVLQGGAGTDIAVFDGERSAYTVTVEADGTVRVVGSSGTTTLTGVEFARFGTAPPVLLSDTRATAVLTIAAADASKAEGDNGPTAFTFTVTRSGDTTGSSSVAYAVTGSGPSAADAADFTGGVLPSGTVSFAPGETSKTITVQVAGDTAVESDEGFTVTLSNPGGAVIATASATGTIRNEDPVDPRLSAPASLTLLAGSPTAIPGLSVADGDSAAVTVTLTPLNGSLTVGGPATVATLAGVTTVSGSVAQVNASLATLGFTGTAGRTAASIGVTVSDGDPATPDAGGSIALTLLNSPTVTLPALPNMLAGTTALLPGLSVADADGDSLTLRLGVTGGTLSAAAAAGAAVTADGAGGLTIGGPAAAINATLATLGFTAGTAGTATLTARVEDGDARTVPATASASFALLNGTSLTLPRLDALIVGQTAALSGLRLENPDDGQVTVRLTPAGAVLALSAVAGVQVTDLGNGAMALGGAASAVGRVLATLTMTPVPGATVATIRLEADFADPALPDRSGTLTLPVAALPAAGGDVAATAPDGGAAAVIRDSRPAAANLRIAPAVLSDPDGVPPAGMRILAVSGGTLAAADGSAILLGPAGTVLPLAAGGADLRFTPAAGHLGTATVTYVLVDAAVGSLNSAPSTARLVVGMPAPALGAVTYDATAVRLTGSAAAGSRVEVYRDADNNGRLDSGEALAGSVTLAAGETAFSLSVPLASGGYNDFLLVAVDPSSGTTSAATDVVSRFLAVGDGNGPQAAVEMTTDAAGRQTLSVAVPPGGTAPVPLSLTGGTASDGTTPLLAAALPAGLSLTATGPEAPQTPAQAAAVLAGVLQERVAASGGGSGLAAAIAAAFASPAGPSGLTVRSIVPTAPQGSATAPVALRGTGAAEALLIDAGGLPVGTVLQLDEIDFAFVMGPAIVTGGAGDNRLYGDDAAQRVGMGAGNDTVFGGGGLDMLDGGSGNDVIDGGEGEDTLFGGSGEDRLSGGAGADAVSGGTGNDLIALGGGNDLADGNEDNDVLFAEEGDDTVFGGAGDDILVLGSGNDVADGGLGADALDGGEGDDTLFGGAGSDTVFGGSGSDLLVLGGGNDVADGGSGADALDGGEGDDTLFGGTGNDTIFGGAGADILVGGMATTCCSSTRETTSAGVARERTSSFSAPPPAPWRWPTSCRASTGWRCRTRRSGSPR</sequence>
<dbReference type="InterPro" id="IPR011049">
    <property type="entry name" value="Serralysin-like_metalloprot_C"/>
</dbReference>
<feature type="compositionally biased region" description="Acidic residues" evidence="10">
    <location>
        <begin position="321"/>
        <end position="342"/>
    </location>
</feature>
<keyword evidence="8" id="KW-0843">Virulence</keyword>
<keyword evidence="3" id="KW-0964">Secreted</keyword>
<dbReference type="PANTHER" id="PTHR38340:SF1">
    <property type="entry name" value="S-LAYER PROTEIN"/>
    <property type="match status" value="1"/>
</dbReference>
<dbReference type="Pfam" id="PF03160">
    <property type="entry name" value="Calx-beta"/>
    <property type="match status" value="1"/>
</dbReference>
<reference evidence="13" key="1">
    <citation type="submission" date="2018-05" db="EMBL/GenBank/DDBJ databases">
        <title>Azospirillum thermophila sp. nov., a novel isolated from hot spring.</title>
        <authorList>
            <person name="Zhao Z."/>
        </authorList>
    </citation>
    <scope>NUCLEOTIDE SEQUENCE [LARGE SCALE GENOMIC DNA]</scope>
    <source>
        <strain evidence="13">CFH 70021</strain>
    </source>
</reference>
<dbReference type="GO" id="GO:0016020">
    <property type="term" value="C:membrane"/>
    <property type="evidence" value="ECO:0007669"/>
    <property type="project" value="UniProtKB-SubCell"/>
</dbReference>
<keyword evidence="13" id="KW-1185">Reference proteome</keyword>
<dbReference type="InterPro" id="IPR003644">
    <property type="entry name" value="Calx_beta"/>
</dbReference>
<evidence type="ECO:0000256" key="3">
    <source>
        <dbReference type="ARBA" id="ARBA00022525"/>
    </source>
</evidence>
<evidence type="ECO:0000256" key="7">
    <source>
        <dbReference type="ARBA" id="ARBA00022837"/>
    </source>
</evidence>
<dbReference type="Gene3D" id="2.60.40.2030">
    <property type="match status" value="1"/>
</dbReference>
<dbReference type="SUPFAM" id="SSF51120">
    <property type="entry name" value="beta-Roll"/>
    <property type="match status" value="4"/>
</dbReference>
<dbReference type="Gene3D" id="2.150.10.10">
    <property type="entry name" value="Serralysin-like metalloprotease, C-terminal"/>
    <property type="match status" value="7"/>
</dbReference>
<feature type="region of interest" description="Disordered" evidence="10">
    <location>
        <begin position="1488"/>
        <end position="1508"/>
    </location>
</feature>
<dbReference type="EMBL" id="CP029352">
    <property type="protein sequence ID" value="AWK85362.1"/>
    <property type="molecule type" value="Genomic_DNA"/>
</dbReference>
<feature type="region of interest" description="Disordered" evidence="10">
    <location>
        <begin position="321"/>
        <end position="351"/>
    </location>
</feature>
<evidence type="ECO:0000256" key="1">
    <source>
        <dbReference type="ARBA" id="ARBA00004370"/>
    </source>
</evidence>
<name>A0A2S2CLL5_9PROT</name>
<evidence type="ECO:0000256" key="6">
    <source>
        <dbReference type="ARBA" id="ARBA00022737"/>
    </source>
</evidence>
<dbReference type="GO" id="GO:0005576">
    <property type="term" value="C:extracellular region"/>
    <property type="evidence" value="ECO:0007669"/>
    <property type="project" value="UniProtKB-SubCell"/>
</dbReference>
<dbReference type="InterPro" id="IPR038081">
    <property type="entry name" value="CalX-like_sf"/>
</dbReference>
<evidence type="ECO:0000259" key="11">
    <source>
        <dbReference type="SMART" id="SM00237"/>
    </source>
</evidence>
<evidence type="ECO:0000313" key="13">
    <source>
        <dbReference type="Proteomes" id="UP000245629"/>
    </source>
</evidence>
<dbReference type="InterPro" id="IPR018511">
    <property type="entry name" value="Hemolysin-typ_Ca-bd_CS"/>
</dbReference>
<dbReference type="GO" id="GO:0007154">
    <property type="term" value="P:cell communication"/>
    <property type="evidence" value="ECO:0007669"/>
    <property type="project" value="InterPro"/>
</dbReference>
<dbReference type="OrthoDB" id="7296847at2"/>
<comment type="subcellular location">
    <subcellularLocation>
        <location evidence="1">Membrane</location>
    </subcellularLocation>
    <subcellularLocation>
        <location evidence="2">Secreted</location>
    </subcellularLocation>
</comment>
<evidence type="ECO:0000256" key="5">
    <source>
        <dbReference type="ARBA" id="ARBA00022729"/>
    </source>
</evidence>
<keyword evidence="6" id="KW-0677">Repeat</keyword>
<proteinExistence type="predicted"/>
<evidence type="ECO:0000256" key="8">
    <source>
        <dbReference type="ARBA" id="ARBA00023026"/>
    </source>
</evidence>
<evidence type="ECO:0000256" key="10">
    <source>
        <dbReference type="SAM" id="MobiDB-lite"/>
    </source>
</evidence>
<dbReference type="PANTHER" id="PTHR38340">
    <property type="entry name" value="S-LAYER PROTEIN"/>
    <property type="match status" value="1"/>
</dbReference>
<dbReference type="KEGG" id="azz:DEW08_03495"/>
<dbReference type="GO" id="GO:0005509">
    <property type="term" value="F:calcium ion binding"/>
    <property type="evidence" value="ECO:0007669"/>
    <property type="project" value="InterPro"/>
</dbReference>
<dbReference type="PRINTS" id="PR00313">
    <property type="entry name" value="CABNDNGRPT"/>
</dbReference>
<dbReference type="PRINTS" id="PR01488">
    <property type="entry name" value="RTXTOXINA"/>
</dbReference>
<evidence type="ECO:0000256" key="4">
    <source>
        <dbReference type="ARBA" id="ARBA00022656"/>
    </source>
</evidence>
<keyword evidence="4" id="KW-0800">Toxin</keyword>
<dbReference type="InterPro" id="IPR003995">
    <property type="entry name" value="RTX_toxin_determinant-A"/>
</dbReference>
<dbReference type="Pfam" id="PF00353">
    <property type="entry name" value="HemolysinCabind"/>
    <property type="match status" value="10"/>
</dbReference>
<keyword evidence="9" id="KW-0472">Membrane</keyword>
<dbReference type="InterPro" id="IPR001343">
    <property type="entry name" value="Hemolysn_Ca-bd"/>
</dbReference>
<dbReference type="SUPFAM" id="SSF141072">
    <property type="entry name" value="CalX-like"/>
    <property type="match status" value="1"/>
</dbReference>
<organism evidence="12 13">
    <name type="scientific">Azospirillum thermophilum</name>
    <dbReference type="NCBI Taxonomy" id="2202148"/>
    <lineage>
        <taxon>Bacteria</taxon>
        <taxon>Pseudomonadati</taxon>
        <taxon>Pseudomonadota</taxon>
        <taxon>Alphaproteobacteria</taxon>
        <taxon>Rhodospirillales</taxon>
        <taxon>Azospirillaceae</taxon>
        <taxon>Azospirillum</taxon>
    </lineage>
</organism>
<evidence type="ECO:0000256" key="9">
    <source>
        <dbReference type="ARBA" id="ARBA00023136"/>
    </source>
</evidence>